<name>A0A0D0E6S1_9AGAM</name>
<dbReference type="AlphaFoldDB" id="A0A0D0E6S1"/>
<dbReference type="InParanoid" id="A0A0D0E6S1"/>
<evidence type="ECO:0000313" key="1">
    <source>
        <dbReference type="EMBL" id="KIK93440.1"/>
    </source>
</evidence>
<reference evidence="2" key="2">
    <citation type="submission" date="2015-01" db="EMBL/GenBank/DDBJ databases">
        <title>Evolutionary Origins and Diversification of the Mycorrhizal Mutualists.</title>
        <authorList>
            <consortium name="DOE Joint Genome Institute"/>
            <consortium name="Mycorrhizal Genomics Consortium"/>
            <person name="Kohler A."/>
            <person name="Kuo A."/>
            <person name="Nagy L.G."/>
            <person name="Floudas D."/>
            <person name="Copeland A."/>
            <person name="Barry K.W."/>
            <person name="Cichocki N."/>
            <person name="Veneault-Fourrey C."/>
            <person name="LaButti K."/>
            <person name="Lindquist E.A."/>
            <person name="Lipzen A."/>
            <person name="Lundell T."/>
            <person name="Morin E."/>
            <person name="Murat C."/>
            <person name="Riley R."/>
            <person name="Ohm R."/>
            <person name="Sun H."/>
            <person name="Tunlid A."/>
            <person name="Henrissat B."/>
            <person name="Grigoriev I.V."/>
            <person name="Hibbett D.S."/>
            <person name="Martin F."/>
        </authorList>
    </citation>
    <scope>NUCLEOTIDE SEQUENCE [LARGE SCALE GENOMIC DNA]</scope>
    <source>
        <strain evidence="2">Ve08.2h10</strain>
    </source>
</reference>
<gene>
    <name evidence="1" type="ORF">PAXRUDRAFT_829004</name>
</gene>
<sequence>MKQGRLRIVNGPHVKVNTALVVADRLDWRTAKEKRHTLTRIGLVCAGAIRCGRMREVWYYWNVSTDL</sequence>
<accession>A0A0D0E6S1</accession>
<evidence type="ECO:0000313" key="2">
    <source>
        <dbReference type="Proteomes" id="UP000054538"/>
    </source>
</evidence>
<proteinExistence type="predicted"/>
<organism evidence="1 2">
    <name type="scientific">Paxillus rubicundulus Ve08.2h10</name>
    <dbReference type="NCBI Taxonomy" id="930991"/>
    <lineage>
        <taxon>Eukaryota</taxon>
        <taxon>Fungi</taxon>
        <taxon>Dikarya</taxon>
        <taxon>Basidiomycota</taxon>
        <taxon>Agaricomycotina</taxon>
        <taxon>Agaricomycetes</taxon>
        <taxon>Agaricomycetidae</taxon>
        <taxon>Boletales</taxon>
        <taxon>Paxilineae</taxon>
        <taxon>Paxillaceae</taxon>
        <taxon>Paxillus</taxon>
    </lineage>
</organism>
<dbReference type="EMBL" id="KN825185">
    <property type="protein sequence ID" value="KIK93440.1"/>
    <property type="molecule type" value="Genomic_DNA"/>
</dbReference>
<dbReference type="Proteomes" id="UP000054538">
    <property type="component" value="Unassembled WGS sequence"/>
</dbReference>
<keyword evidence="2" id="KW-1185">Reference proteome</keyword>
<reference evidence="1 2" key="1">
    <citation type="submission" date="2014-04" db="EMBL/GenBank/DDBJ databases">
        <authorList>
            <consortium name="DOE Joint Genome Institute"/>
            <person name="Kuo A."/>
            <person name="Kohler A."/>
            <person name="Jargeat P."/>
            <person name="Nagy L.G."/>
            <person name="Floudas D."/>
            <person name="Copeland A."/>
            <person name="Barry K.W."/>
            <person name="Cichocki N."/>
            <person name="Veneault-Fourrey C."/>
            <person name="LaButti K."/>
            <person name="Lindquist E.A."/>
            <person name="Lipzen A."/>
            <person name="Lundell T."/>
            <person name="Morin E."/>
            <person name="Murat C."/>
            <person name="Sun H."/>
            <person name="Tunlid A."/>
            <person name="Henrissat B."/>
            <person name="Grigoriev I.V."/>
            <person name="Hibbett D.S."/>
            <person name="Martin F."/>
            <person name="Nordberg H.P."/>
            <person name="Cantor M.N."/>
            <person name="Hua S.X."/>
        </authorList>
    </citation>
    <scope>NUCLEOTIDE SEQUENCE [LARGE SCALE GENOMIC DNA]</scope>
    <source>
        <strain evidence="1 2">Ve08.2h10</strain>
    </source>
</reference>
<dbReference type="HOGENOM" id="CLU_2813141_0_0_1"/>
<protein>
    <submittedName>
        <fullName evidence="1">Uncharacterized protein</fullName>
    </submittedName>
</protein>